<dbReference type="EMBL" id="BMCT01000006">
    <property type="protein sequence ID" value="GGF76216.1"/>
    <property type="molecule type" value="Genomic_DNA"/>
</dbReference>
<name>A0A917CAY6_9HYPH</name>
<gene>
    <name evidence="2" type="ORF">GCM10007301_40210</name>
</gene>
<evidence type="ECO:0008006" key="4">
    <source>
        <dbReference type="Google" id="ProtNLM"/>
    </source>
</evidence>
<protein>
    <recommendedName>
        <fullName evidence="4">DUF2125 domain-containing protein</fullName>
    </recommendedName>
</protein>
<keyword evidence="3" id="KW-1185">Reference proteome</keyword>
<dbReference type="Pfam" id="PF09898">
    <property type="entry name" value="DUF2125"/>
    <property type="match status" value="1"/>
</dbReference>
<keyword evidence="1" id="KW-0812">Transmembrane</keyword>
<evidence type="ECO:0000313" key="3">
    <source>
        <dbReference type="Proteomes" id="UP000606044"/>
    </source>
</evidence>
<feature type="transmembrane region" description="Helical" evidence="1">
    <location>
        <begin position="14"/>
        <end position="37"/>
    </location>
</feature>
<dbReference type="AlphaFoldDB" id="A0A917CAY6"/>
<reference evidence="2" key="2">
    <citation type="submission" date="2020-09" db="EMBL/GenBank/DDBJ databases">
        <authorList>
            <person name="Sun Q."/>
            <person name="Sedlacek I."/>
        </authorList>
    </citation>
    <scope>NUCLEOTIDE SEQUENCE</scope>
    <source>
        <strain evidence="2">CCM 7897</strain>
    </source>
</reference>
<dbReference type="Proteomes" id="UP000606044">
    <property type="component" value="Unassembled WGS sequence"/>
</dbReference>
<keyword evidence="1" id="KW-0472">Membrane</keyword>
<reference evidence="2" key="1">
    <citation type="journal article" date="2014" name="Int. J. Syst. Evol. Microbiol.">
        <title>Complete genome sequence of Corynebacterium casei LMG S-19264T (=DSM 44701T), isolated from a smear-ripened cheese.</title>
        <authorList>
            <consortium name="US DOE Joint Genome Institute (JGI-PGF)"/>
            <person name="Walter F."/>
            <person name="Albersmeier A."/>
            <person name="Kalinowski J."/>
            <person name="Ruckert C."/>
        </authorList>
    </citation>
    <scope>NUCLEOTIDE SEQUENCE</scope>
    <source>
        <strain evidence="2">CCM 7897</strain>
    </source>
</reference>
<proteinExistence type="predicted"/>
<dbReference type="RefSeq" id="WP_188581903.1">
    <property type="nucleotide sequence ID" value="NZ_BMCT01000006.1"/>
</dbReference>
<organism evidence="2 3">
    <name type="scientific">Azorhizobium oxalatiphilum</name>
    <dbReference type="NCBI Taxonomy" id="980631"/>
    <lineage>
        <taxon>Bacteria</taxon>
        <taxon>Pseudomonadati</taxon>
        <taxon>Pseudomonadota</taxon>
        <taxon>Alphaproteobacteria</taxon>
        <taxon>Hyphomicrobiales</taxon>
        <taxon>Xanthobacteraceae</taxon>
        <taxon>Azorhizobium</taxon>
    </lineage>
</organism>
<accession>A0A917CAY6</accession>
<dbReference type="InterPro" id="IPR018666">
    <property type="entry name" value="DUF2125"/>
</dbReference>
<keyword evidence="1" id="KW-1133">Transmembrane helix</keyword>
<evidence type="ECO:0000256" key="1">
    <source>
        <dbReference type="SAM" id="Phobius"/>
    </source>
</evidence>
<evidence type="ECO:0000313" key="2">
    <source>
        <dbReference type="EMBL" id="GGF76216.1"/>
    </source>
</evidence>
<sequence length="384" mass="40282">MSVTEPAARRRRPWIIALPLILLILVGIGWSGLWIYAARTADGEIDAWIAREKQLGRTWSCSERSLEGFPFRFELMCRDPVLVTQGGDSFRISAAAAHAVAQIWDPSHIVAEFASPARVEDQATGQVYTVSWSLLQMSGIGDNTGRPVRFDLVANNPMVEQAPGTASATPMLSAKQIETHARRNPGANGARDGVDFAFSIAGGESPQMAAAGSAGPLDLALQMTLTAADDMRPMPVEDRLRAWAMAGGMMQLQALTLTTPKAAANISGALLVDPQGMLNGQLSLGFSGIEDVLKNLASAGLVSQEYVPIVSALAMAGKRGDVAGRPGVTFNVGFDKGALKLGRIPVGRVPALFPPPVAPLPPPAAMTAPTVPVTPGPATPAPAQ</sequence>
<comment type="caution">
    <text evidence="2">The sequence shown here is derived from an EMBL/GenBank/DDBJ whole genome shotgun (WGS) entry which is preliminary data.</text>
</comment>